<dbReference type="GO" id="GO:0009306">
    <property type="term" value="P:protein secretion"/>
    <property type="evidence" value="ECO:0007669"/>
    <property type="project" value="InterPro"/>
</dbReference>
<evidence type="ECO:0000256" key="9">
    <source>
        <dbReference type="ARBA" id="ARBA00022989"/>
    </source>
</evidence>
<dbReference type="PANTHER" id="PTHR30531:SF12">
    <property type="entry name" value="FLAGELLAR BIOSYNTHETIC PROTEIN FLHB"/>
    <property type="match status" value="1"/>
</dbReference>
<evidence type="ECO:0000256" key="6">
    <source>
        <dbReference type="ARBA" id="ARBA00022692"/>
    </source>
</evidence>
<evidence type="ECO:0000256" key="10">
    <source>
        <dbReference type="ARBA" id="ARBA00023136"/>
    </source>
</evidence>
<keyword evidence="5 12" id="KW-1003">Cell membrane</keyword>
<sequence length="356" mass="40362">MGGDGEEKTEQPTQKKIQDARKEGNVLQSRDAATLLVLLGVFTVIRVSAPYIWSNCTVFLRYILDQIGNAGTDAVSGPLFYQFIVIAVSCSAPGLLAAMVLGIIAHGAQTRFNVAFKAVKPNFGKMNPISGVKRMFSLRSFVEFLKNLIKIMFLIVFLYTIIKDDILPISRMLHMSIMSSVVTLMGMLWDLVIRVAMAFAAIAFFDFMYQRWQYNKDLMMTKQEVKDEYKMTEGNPEVKNKMKQAHRQMSNQRMMQDVPTADVVVRNPTHVAVALKYDPKQHAAPFVVAKGLDHIALRIIEVAEENHVPWVENKPLARSIYSACEVGQMIPSEYYGVVAELLVYIYRQEHKEELLR</sequence>
<evidence type="ECO:0000256" key="8">
    <source>
        <dbReference type="ARBA" id="ARBA00022927"/>
    </source>
</evidence>
<accession>A0A1I0BT29</accession>
<keyword evidence="9 12" id="KW-1133">Transmembrane helix</keyword>
<keyword evidence="14" id="KW-0969">Cilium</keyword>
<keyword evidence="4 12" id="KW-0813">Transport</keyword>
<evidence type="ECO:0000256" key="7">
    <source>
        <dbReference type="ARBA" id="ARBA00022795"/>
    </source>
</evidence>
<organism evidence="14 15">
    <name type="scientific">[Clostridium] aminophilum</name>
    <dbReference type="NCBI Taxonomy" id="1526"/>
    <lineage>
        <taxon>Bacteria</taxon>
        <taxon>Bacillati</taxon>
        <taxon>Bacillota</taxon>
        <taxon>Clostridia</taxon>
        <taxon>Lachnospirales</taxon>
        <taxon>Lachnospiraceae</taxon>
    </lineage>
</organism>
<dbReference type="InterPro" id="IPR006136">
    <property type="entry name" value="FlhB"/>
</dbReference>
<dbReference type="Proteomes" id="UP000199820">
    <property type="component" value="Unassembled WGS sequence"/>
</dbReference>
<dbReference type="Pfam" id="PF01312">
    <property type="entry name" value="Bac_export_2"/>
    <property type="match status" value="1"/>
</dbReference>
<feature type="transmembrane region" description="Helical" evidence="12">
    <location>
        <begin position="144"/>
        <end position="162"/>
    </location>
</feature>
<dbReference type="NCBIfam" id="TIGR00328">
    <property type="entry name" value="flhB"/>
    <property type="match status" value="1"/>
</dbReference>
<feature type="compositionally biased region" description="Basic and acidic residues" evidence="13">
    <location>
        <begin position="1"/>
        <end position="10"/>
    </location>
</feature>
<keyword evidence="7 12" id="KW-1005">Bacterial flagellum biogenesis</keyword>
<reference evidence="15" key="1">
    <citation type="submission" date="2016-10" db="EMBL/GenBank/DDBJ databases">
        <authorList>
            <person name="Varghese N."/>
            <person name="Submissions S."/>
        </authorList>
    </citation>
    <scope>NUCLEOTIDE SEQUENCE [LARGE SCALE GENOMIC DNA]</scope>
    <source>
        <strain evidence="15">KH1P1</strain>
    </source>
</reference>
<dbReference type="PANTHER" id="PTHR30531">
    <property type="entry name" value="FLAGELLAR BIOSYNTHETIC PROTEIN FLHB"/>
    <property type="match status" value="1"/>
</dbReference>
<evidence type="ECO:0000256" key="2">
    <source>
        <dbReference type="ARBA" id="ARBA00010690"/>
    </source>
</evidence>
<dbReference type="eggNOG" id="COG1377">
    <property type="taxonomic scope" value="Bacteria"/>
</dbReference>
<evidence type="ECO:0000256" key="3">
    <source>
        <dbReference type="ARBA" id="ARBA00021622"/>
    </source>
</evidence>
<dbReference type="SUPFAM" id="SSF160544">
    <property type="entry name" value="EscU C-terminal domain-like"/>
    <property type="match status" value="1"/>
</dbReference>
<keyword evidence="8 12" id="KW-0653">Protein transport</keyword>
<keyword evidence="14" id="KW-0282">Flagellum</keyword>
<name>A0A1I0BT29_9FIRM</name>
<dbReference type="InterPro" id="IPR029025">
    <property type="entry name" value="T3SS_substrate_exporter_C"/>
</dbReference>
<gene>
    <name evidence="12" type="primary">flhB</name>
    <name evidence="14" type="ORF">SAMN04487771_100528</name>
</gene>
<keyword evidence="10 12" id="KW-0472">Membrane</keyword>
<dbReference type="OrthoDB" id="9807950at2"/>
<feature type="transmembrane region" description="Helical" evidence="12">
    <location>
        <begin position="32"/>
        <end position="53"/>
    </location>
</feature>
<proteinExistence type="inferred from homology"/>
<evidence type="ECO:0000313" key="15">
    <source>
        <dbReference type="Proteomes" id="UP000199820"/>
    </source>
</evidence>
<evidence type="ECO:0000256" key="5">
    <source>
        <dbReference type="ARBA" id="ARBA00022475"/>
    </source>
</evidence>
<evidence type="ECO:0000256" key="4">
    <source>
        <dbReference type="ARBA" id="ARBA00022448"/>
    </source>
</evidence>
<dbReference type="GO" id="GO:0044780">
    <property type="term" value="P:bacterial-type flagellum assembly"/>
    <property type="evidence" value="ECO:0007669"/>
    <property type="project" value="InterPro"/>
</dbReference>
<dbReference type="EMBL" id="FOIL01000005">
    <property type="protein sequence ID" value="SET10217.1"/>
    <property type="molecule type" value="Genomic_DNA"/>
</dbReference>
<dbReference type="AlphaFoldDB" id="A0A1I0BT29"/>
<comment type="subcellular location">
    <subcellularLocation>
        <location evidence="1">Cell membrane</location>
        <topology evidence="1">Multi-pass membrane protein</topology>
    </subcellularLocation>
</comment>
<evidence type="ECO:0000256" key="13">
    <source>
        <dbReference type="SAM" id="MobiDB-lite"/>
    </source>
</evidence>
<comment type="similarity">
    <text evidence="2 12">Belongs to the type III secretion exporter family.</text>
</comment>
<evidence type="ECO:0000256" key="12">
    <source>
        <dbReference type="RuleBase" id="RU364091"/>
    </source>
</evidence>
<dbReference type="Gene3D" id="6.10.250.2080">
    <property type="match status" value="1"/>
</dbReference>
<feature type="transmembrane region" description="Helical" evidence="12">
    <location>
        <begin position="182"/>
        <end position="209"/>
    </location>
</feature>
<dbReference type="Gene3D" id="3.40.1690.10">
    <property type="entry name" value="secretion proteins EscU"/>
    <property type="match status" value="1"/>
</dbReference>
<feature type="region of interest" description="Disordered" evidence="13">
    <location>
        <begin position="1"/>
        <end position="22"/>
    </location>
</feature>
<protein>
    <recommendedName>
        <fullName evidence="3 12">Flagellar biosynthetic protein FlhB</fullName>
    </recommendedName>
</protein>
<evidence type="ECO:0000256" key="1">
    <source>
        <dbReference type="ARBA" id="ARBA00004651"/>
    </source>
</evidence>
<keyword evidence="14" id="KW-0966">Cell projection</keyword>
<keyword evidence="11 12" id="KW-1006">Bacterial flagellum protein export</keyword>
<comment type="function">
    <text evidence="12">Required for formation of the rod structure in the basal body of the flagellar apparatus. Together with FliI and FliH, may constitute the export apparatus of flagellin.</text>
</comment>
<evidence type="ECO:0000313" key="14">
    <source>
        <dbReference type="EMBL" id="SET10217.1"/>
    </source>
</evidence>
<keyword evidence="15" id="KW-1185">Reference proteome</keyword>
<dbReference type="InterPro" id="IPR006135">
    <property type="entry name" value="T3SS_substrate_exporter"/>
</dbReference>
<feature type="transmembrane region" description="Helical" evidence="12">
    <location>
        <begin position="79"/>
        <end position="104"/>
    </location>
</feature>
<dbReference type="RefSeq" id="WP_074648581.1">
    <property type="nucleotide sequence ID" value="NZ_FOIL01000005.1"/>
</dbReference>
<dbReference type="GO" id="GO:0005886">
    <property type="term" value="C:plasma membrane"/>
    <property type="evidence" value="ECO:0007669"/>
    <property type="project" value="UniProtKB-SubCell"/>
</dbReference>
<dbReference type="STRING" id="1526.SAMN02910262_00866"/>
<dbReference type="PRINTS" id="PR00950">
    <property type="entry name" value="TYPE3IMSPROT"/>
</dbReference>
<keyword evidence="6 12" id="KW-0812">Transmembrane</keyword>
<evidence type="ECO:0000256" key="11">
    <source>
        <dbReference type="ARBA" id="ARBA00023225"/>
    </source>
</evidence>